<feature type="signal peptide" evidence="2">
    <location>
        <begin position="1"/>
        <end position="24"/>
    </location>
</feature>
<dbReference type="EMBL" id="CAACVG010012888">
    <property type="protein sequence ID" value="VEN60996.1"/>
    <property type="molecule type" value="Genomic_DNA"/>
</dbReference>
<proteinExistence type="predicted"/>
<dbReference type="OrthoDB" id="6700395at2759"/>
<feature type="compositionally biased region" description="Polar residues" evidence="1">
    <location>
        <begin position="88"/>
        <end position="97"/>
    </location>
</feature>
<feature type="compositionally biased region" description="Polar residues" evidence="1">
    <location>
        <begin position="149"/>
        <end position="189"/>
    </location>
</feature>
<feature type="non-terminal residue" evidence="3">
    <location>
        <position position="267"/>
    </location>
</feature>
<feature type="compositionally biased region" description="Low complexity" evidence="1">
    <location>
        <begin position="109"/>
        <end position="138"/>
    </location>
</feature>
<feature type="compositionally biased region" description="Pro residues" evidence="1">
    <location>
        <begin position="99"/>
        <end position="108"/>
    </location>
</feature>
<organism evidence="3 4">
    <name type="scientific">Callosobruchus maculatus</name>
    <name type="common">Southern cowpea weevil</name>
    <name type="synonym">Pulse bruchid</name>
    <dbReference type="NCBI Taxonomy" id="64391"/>
    <lineage>
        <taxon>Eukaryota</taxon>
        <taxon>Metazoa</taxon>
        <taxon>Ecdysozoa</taxon>
        <taxon>Arthropoda</taxon>
        <taxon>Hexapoda</taxon>
        <taxon>Insecta</taxon>
        <taxon>Pterygota</taxon>
        <taxon>Neoptera</taxon>
        <taxon>Endopterygota</taxon>
        <taxon>Coleoptera</taxon>
        <taxon>Polyphaga</taxon>
        <taxon>Cucujiformia</taxon>
        <taxon>Chrysomeloidea</taxon>
        <taxon>Chrysomelidae</taxon>
        <taxon>Bruchinae</taxon>
        <taxon>Bruchini</taxon>
        <taxon>Callosobruchus</taxon>
    </lineage>
</organism>
<accession>A0A653DL99</accession>
<name>A0A653DL99_CALMS</name>
<protein>
    <recommendedName>
        <fullName evidence="5">DUF4794 domain-containing protein</fullName>
    </recommendedName>
</protein>
<evidence type="ECO:0000313" key="4">
    <source>
        <dbReference type="Proteomes" id="UP000410492"/>
    </source>
</evidence>
<feature type="compositionally biased region" description="Polar residues" evidence="1">
    <location>
        <begin position="199"/>
        <end position="210"/>
    </location>
</feature>
<evidence type="ECO:0000313" key="3">
    <source>
        <dbReference type="EMBL" id="VEN60996.1"/>
    </source>
</evidence>
<dbReference type="AlphaFoldDB" id="A0A653DL99"/>
<feature type="region of interest" description="Disordered" evidence="1">
    <location>
        <begin position="88"/>
        <end position="267"/>
    </location>
</feature>
<keyword evidence="4" id="KW-1185">Reference proteome</keyword>
<keyword evidence="2" id="KW-0732">Signal</keyword>
<evidence type="ECO:0008006" key="5">
    <source>
        <dbReference type="Google" id="ProtNLM"/>
    </source>
</evidence>
<evidence type="ECO:0000256" key="2">
    <source>
        <dbReference type="SAM" id="SignalP"/>
    </source>
</evidence>
<evidence type="ECO:0000256" key="1">
    <source>
        <dbReference type="SAM" id="MobiDB-lite"/>
    </source>
</evidence>
<gene>
    <name evidence="3" type="ORF">CALMAC_LOCUS18526</name>
</gene>
<feature type="chain" id="PRO_5024872493" description="DUF4794 domain-containing protein" evidence="2">
    <location>
        <begin position="25"/>
        <end position="267"/>
    </location>
</feature>
<sequence length="267" mass="28383">MACRERKLLPVVLLALALAAKALAAPSKGGKAQKTPSAGTVFDQKQTGDYNIQLHLKDFQIIALLADDSAGFGDYDYAYDYSDFTVKPSTQKPSTNAPLIPPKPPSSTQPPIFVSSPPPSSISSTQNPPKPISSASASPPKPVILLEPSSESPLQVQINQSQPSITSEPSSKDPSQVSEDQHQSVTEQSDLPKKEESTLNDLQSKPATQRTSDEVNFGPGKIKVQIIETPVADQAASVVPGEDEQQPAESDGTNESAPQGEMVQIKK</sequence>
<reference evidence="3 4" key="1">
    <citation type="submission" date="2019-01" db="EMBL/GenBank/DDBJ databases">
        <authorList>
            <person name="Sayadi A."/>
        </authorList>
    </citation>
    <scope>NUCLEOTIDE SEQUENCE [LARGE SCALE GENOMIC DNA]</scope>
</reference>
<feature type="compositionally biased region" description="Polar residues" evidence="1">
    <location>
        <begin position="247"/>
        <end position="257"/>
    </location>
</feature>
<dbReference type="Proteomes" id="UP000410492">
    <property type="component" value="Unassembled WGS sequence"/>
</dbReference>